<dbReference type="Pfam" id="PF00251">
    <property type="entry name" value="Glyco_hydro_32N"/>
    <property type="match status" value="1"/>
</dbReference>
<dbReference type="InterPro" id="IPR001362">
    <property type="entry name" value="Glyco_hydro_32"/>
</dbReference>
<evidence type="ECO:0000256" key="3">
    <source>
        <dbReference type="ARBA" id="ARBA00023277"/>
    </source>
</evidence>
<accession>A0A7X3K6C6</accession>
<feature type="domain" description="Glycosyl hydrolase family 32 N-terminal" evidence="7">
    <location>
        <begin position="46"/>
        <end position="380"/>
    </location>
</feature>
<comment type="caution">
    <text evidence="9">The sequence shown here is derived from an EMBL/GenBank/DDBJ whole genome shotgun (WGS) entry which is preliminary data.</text>
</comment>
<dbReference type="Proteomes" id="UP000443353">
    <property type="component" value="Unassembled WGS sequence"/>
</dbReference>
<keyword evidence="3" id="KW-0119">Carbohydrate metabolism</keyword>
<dbReference type="Gene3D" id="2.115.10.20">
    <property type="entry name" value="Glycosyl hydrolase domain, family 43"/>
    <property type="match status" value="1"/>
</dbReference>
<dbReference type="PROSITE" id="PS51257">
    <property type="entry name" value="PROKAR_LIPOPROTEIN"/>
    <property type="match status" value="1"/>
</dbReference>
<dbReference type="GO" id="GO:0005987">
    <property type="term" value="P:sucrose catabolic process"/>
    <property type="evidence" value="ECO:0007669"/>
    <property type="project" value="TreeGrafter"/>
</dbReference>
<evidence type="ECO:0000313" key="9">
    <source>
        <dbReference type="EMBL" id="MVW59297.1"/>
    </source>
</evidence>
<dbReference type="GO" id="GO:0004575">
    <property type="term" value="F:sucrose alpha-glucosidase activity"/>
    <property type="evidence" value="ECO:0007669"/>
    <property type="project" value="TreeGrafter"/>
</dbReference>
<dbReference type="PANTHER" id="PTHR42800">
    <property type="entry name" value="EXOINULINASE INUD (AFU_ORTHOLOGUE AFUA_5G00480)"/>
    <property type="match status" value="1"/>
</dbReference>
<comment type="similarity">
    <text evidence="1 5">Belongs to the glycosyl hydrolase 32 family.</text>
</comment>
<proteinExistence type="inferred from homology"/>
<evidence type="ECO:0000259" key="7">
    <source>
        <dbReference type="Pfam" id="PF00251"/>
    </source>
</evidence>
<evidence type="ECO:0000256" key="2">
    <source>
        <dbReference type="ARBA" id="ARBA00022801"/>
    </source>
</evidence>
<dbReference type="CDD" id="cd18622">
    <property type="entry name" value="GH32_Inu-like"/>
    <property type="match status" value="1"/>
</dbReference>
<keyword evidence="10" id="KW-1185">Reference proteome</keyword>
<keyword evidence="2 5" id="KW-0378">Hydrolase</keyword>
<dbReference type="SMART" id="SM00640">
    <property type="entry name" value="Glyco_32"/>
    <property type="match status" value="1"/>
</dbReference>
<sequence>MALTSRLSLLAIGAALLAAGCASQSPDPAPVDLPARGEPFRPQLSFSPQRNWMNDPNGLVYHDGEYHLFYQYNPNRNTWGDMSWGHAVSSDLLHWTELPLALPVEKNASGEITQMFFSGSAVVDHANTSGFGQPGKPAMVAMVTSMYPQARTVNGKPVRAGTQAQSIAYSLDRGRTWTQYAGNPVLPEPPTPYAAEYRDFRDPKMFWYEPEHKWVLATVVAKQHKALFYSSRDLVHWEWTGEFGPAGATGGVWECPDLIELPVDGDPAKRKWVLVISLNPGGPAGGSGMQYFVGDFDGKTFKRDRDAAGDAPRWLDYGADFYAGVTYNDVPGGRRLLVGWMNNWLYGEKVPTAPWRSAQSLPRELGLRTVNGQVKLVQQPIAQAQGLRGPSLYSAAGQTITRGTQAVPLTGTASAPLELKMVLQPGTATRAGIRLGQGTYTEIGYDAKQGAVYVDRTKSGETAFHPQFAARHTAPVALRDGGLPLRILVDRGSVTVFAGDGEAVLTDQVFPPAGAAGVSLFGVDGDAHVRDLDIWSLNSIWKEAR</sequence>
<dbReference type="FunFam" id="2.115.10.20:FF:000003">
    <property type="entry name" value="Levanbiose-producing levanase"/>
    <property type="match status" value="1"/>
</dbReference>
<dbReference type="PANTHER" id="PTHR42800:SF1">
    <property type="entry name" value="EXOINULINASE INUD (AFU_ORTHOLOGUE AFUA_5G00480)"/>
    <property type="match status" value="1"/>
</dbReference>
<dbReference type="InterPro" id="IPR023296">
    <property type="entry name" value="Glyco_hydro_beta-prop_sf"/>
</dbReference>
<dbReference type="AlphaFoldDB" id="A0A7X3K6C6"/>
<dbReference type="SUPFAM" id="SSF49899">
    <property type="entry name" value="Concanavalin A-like lectins/glucanases"/>
    <property type="match status" value="1"/>
</dbReference>
<keyword evidence="6" id="KW-0732">Signal</keyword>
<dbReference type="InterPro" id="IPR013189">
    <property type="entry name" value="Glyco_hydro_32_C"/>
</dbReference>
<evidence type="ECO:0000256" key="1">
    <source>
        <dbReference type="ARBA" id="ARBA00009902"/>
    </source>
</evidence>
<feature type="chain" id="PRO_5031417565" evidence="6">
    <location>
        <begin position="25"/>
        <end position="545"/>
    </location>
</feature>
<dbReference type="EMBL" id="WSES01000002">
    <property type="protein sequence ID" value="MVW59297.1"/>
    <property type="molecule type" value="Genomic_DNA"/>
</dbReference>
<evidence type="ECO:0000313" key="10">
    <source>
        <dbReference type="Proteomes" id="UP000443353"/>
    </source>
</evidence>
<evidence type="ECO:0000256" key="6">
    <source>
        <dbReference type="SAM" id="SignalP"/>
    </source>
</evidence>
<evidence type="ECO:0000256" key="5">
    <source>
        <dbReference type="RuleBase" id="RU362110"/>
    </source>
</evidence>
<reference evidence="9 10" key="1">
    <citation type="submission" date="2019-12" db="EMBL/GenBank/DDBJ databases">
        <authorList>
            <person name="Li C."/>
            <person name="Zhao J."/>
        </authorList>
    </citation>
    <scope>NUCLEOTIDE SEQUENCE [LARGE SCALE GENOMIC DNA]</scope>
    <source>
        <strain evidence="9 10">NEAU-DD11</strain>
    </source>
</reference>
<dbReference type="Pfam" id="PF08244">
    <property type="entry name" value="Glyco_hydro_32C"/>
    <property type="match status" value="1"/>
</dbReference>
<dbReference type="Gene3D" id="2.60.120.560">
    <property type="entry name" value="Exo-inulinase, domain 1"/>
    <property type="match status" value="1"/>
</dbReference>
<name>A0A7X3K6C6_9BURK</name>
<dbReference type="GO" id="GO:0005737">
    <property type="term" value="C:cytoplasm"/>
    <property type="evidence" value="ECO:0007669"/>
    <property type="project" value="TreeGrafter"/>
</dbReference>
<dbReference type="RefSeq" id="WP_156403852.1">
    <property type="nucleotide sequence ID" value="NZ_WSES01000002.1"/>
</dbReference>
<evidence type="ECO:0000259" key="8">
    <source>
        <dbReference type="Pfam" id="PF08244"/>
    </source>
</evidence>
<protein>
    <submittedName>
        <fullName evidence="9">Levanase</fullName>
    </submittedName>
</protein>
<dbReference type="SUPFAM" id="SSF75005">
    <property type="entry name" value="Arabinanase/levansucrase/invertase"/>
    <property type="match status" value="1"/>
</dbReference>
<evidence type="ECO:0000256" key="4">
    <source>
        <dbReference type="ARBA" id="ARBA00023295"/>
    </source>
</evidence>
<dbReference type="InterPro" id="IPR013320">
    <property type="entry name" value="ConA-like_dom_sf"/>
</dbReference>
<feature type="signal peptide" evidence="6">
    <location>
        <begin position="1"/>
        <end position="24"/>
    </location>
</feature>
<feature type="domain" description="Glycosyl hydrolase family 32 C-terminal" evidence="8">
    <location>
        <begin position="406"/>
        <end position="536"/>
    </location>
</feature>
<dbReference type="InterPro" id="IPR013148">
    <property type="entry name" value="Glyco_hydro_32_N"/>
</dbReference>
<keyword evidence="4 5" id="KW-0326">Glycosidase</keyword>
<organism evidence="9 10">
    <name type="scientific">Massilia cellulosiltytica</name>
    <dbReference type="NCBI Taxonomy" id="2683234"/>
    <lineage>
        <taxon>Bacteria</taxon>
        <taxon>Pseudomonadati</taxon>
        <taxon>Pseudomonadota</taxon>
        <taxon>Betaproteobacteria</taxon>
        <taxon>Burkholderiales</taxon>
        <taxon>Oxalobacteraceae</taxon>
        <taxon>Telluria group</taxon>
        <taxon>Massilia</taxon>
    </lineage>
</organism>
<gene>
    <name evidence="9" type="ORF">GPY61_05085</name>
</gene>